<organism evidence="3">
    <name type="scientific">Bifidobacterium aquikefiricola</name>
    <dbReference type="NCBI Taxonomy" id="3059038"/>
    <lineage>
        <taxon>Bacteria</taxon>
        <taxon>Bacillati</taxon>
        <taxon>Actinomycetota</taxon>
        <taxon>Actinomycetes</taxon>
        <taxon>Bifidobacteriales</taxon>
        <taxon>Bifidobacteriaceae</taxon>
        <taxon>Bifidobacterium</taxon>
    </lineage>
</organism>
<dbReference type="AlphaFoldDB" id="A0AB39U4D1"/>
<evidence type="ECO:0000259" key="2">
    <source>
        <dbReference type="Pfam" id="PF03807"/>
    </source>
</evidence>
<sequence>MNMEHRISILGYGHAGASIAATLEKAGNAITVGLRNPGKLDGAVSIEEAIKASDIVIVALPYDAGYEVARQYSSELAGKIVIDMMNPLKADLSGFNTFNGNSGAEHVQQLLEDSTIIETFNHADAPVLANPRGALQFVVGNDASSVDTVVAIVKDAGFDAQGITDLSKTRELEAFAYFWIYFTAMQRKNMDLHLKLV</sequence>
<accession>A0AB39U4D1</accession>
<dbReference type="PANTHER" id="PTHR14239">
    <property type="entry name" value="DUDULIN-RELATED"/>
    <property type="match status" value="1"/>
</dbReference>
<keyword evidence="1" id="KW-0560">Oxidoreductase</keyword>
<name>A0AB39U4D1_9BIFI</name>
<feature type="domain" description="Pyrroline-5-carboxylate reductase catalytic N-terminal" evidence="2">
    <location>
        <begin position="6"/>
        <end position="87"/>
    </location>
</feature>
<gene>
    <name evidence="3" type="ORF">QN215_06125</name>
</gene>
<dbReference type="InterPro" id="IPR036291">
    <property type="entry name" value="NAD(P)-bd_dom_sf"/>
</dbReference>
<evidence type="ECO:0000313" key="3">
    <source>
        <dbReference type="EMBL" id="XDS43864.1"/>
    </source>
</evidence>
<dbReference type="GO" id="GO:0016491">
    <property type="term" value="F:oxidoreductase activity"/>
    <property type="evidence" value="ECO:0007669"/>
    <property type="project" value="UniProtKB-KW"/>
</dbReference>
<dbReference type="InterPro" id="IPR028939">
    <property type="entry name" value="P5C_Rdtase_cat_N"/>
</dbReference>
<dbReference type="RefSeq" id="WP_369343458.1">
    <property type="nucleotide sequence ID" value="NZ_CP129674.1"/>
</dbReference>
<reference evidence="3" key="1">
    <citation type="submission" date="2023-07" db="EMBL/GenBank/DDBJ databases">
        <title>Bifidobacterium aquikefiriaerophilum sp. nov. and Bifidobacterium eccum sp. nov., isolated from water kefir.</title>
        <authorList>
            <person name="Breselge S."/>
            <person name="Bellassi P."/>
            <person name="Barcenilla C."/>
            <person name="Alvarez-Ordonez A."/>
            <person name="Morelli L."/>
            <person name="Cotter P.D."/>
        </authorList>
    </citation>
    <scope>NUCLEOTIDE SEQUENCE</scope>
    <source>
        <strain evidence="3">WK041_4_12</strain>
    </source>
</reference>
<dbReference type="SUPFAM" id="SSF51735">
    <property type="entry name" value="NAD(P)-binding Rossmann-fold domains"/>
    <property type="match status" value="1"/>
</dbReference>
<dbReference type="KEGG" id="baqk:QN215_06125"/>
<proteinExistence type="predicted"/>
<dbReference type="EMBL" id="CP129674">
    <property type="protein sequence ID" value="XDS43864.1"/>
    <property type="molecule type" value="Genomic_DNA"/>
</dbReference>
<dbReference type="InterPro" id="IPR051267">
    <property type="entry name" value="STEAP_metalloreductase"/>
</dbReference>
<protein>
    <submittedName>
        <fullName evidence="3">NAD(P)-binding domain-containing protein</fullName>
    </submittedName>
</protein>
<dbReference type="Pfam" id="PF03807">
    <property type="entry name" value="F420_oxidored"/>
    <property type="match status" value="1"/>
</dbReference>
<dbReference type="Gene3D" id="3.40.50.720">
    <property type="entry name" value="NAD(P)-binding Rossmann-like Domain"/>
    <property type="match status" value="1"/>
</dbReference>
<evidence type="ECO:0000256" key="1">
    <source>
        <dbReference type="ARBA" id="ARBA00023002"/>
    </source>
</evidence>